<sequence length="165" mass="17869">MPPAAEPQVLEFLNQVRNEGGVVFAGLAEKAYGGADEKAAEAAYELAWEELHAAPWDNVPVVWRDAFALSCLSLASCHRRANRPVEALKVLDLGVIMGGPHFRTELDSSLQSIASATGTAKGLETSNGLHHRSHPQVALPNLQDMHLSKNKEGQMLQDVNNASFF</sequence>
<accession>A0A8T0HH49</accession>
<dbReference type="EMBL" id="CM026427">
    <property type="protein sequence ID" value="KAG0569684.1"/>
    <property type="molecule type" value="Genomic_DNA"/>
</dbReference>
<name>A0A8T0HH49_CERPU</name>
<proteinExistence type="predicted"/>
<organism evidence="2 3">
    <name type="scientific">Ceratodon purpureus</name>
    <name type="common">Fire moss</name>
    <name type="synonym">Dicranum purpureum</name>
    <dbReference type="NCBI Taxonomy" id="3225"/>
    <lineage>
        <taxon>Eukaryota</taxon>
        <taxon>Viridiplantae</taxon>
        <taxon>Streptophyta</taxon>
        <taxon>Embryophyta</taxon>
        <taxon>Bryophyta</taxon>
        <taxon>Bryophytina</taxon>
        <taxon>Bryopsida</taxon>
        <taxon>Dicranidae</taxon>
        <taxon>Pseudoditrichales</taxon>
        <taxon>Ditrichaceae</taxon>
        <taxon>Ceratodon</taxon>
    </lineage>
</organism>
<dbReference type="Proteomes" id="UP000822688">
    <property type="component" value="Chromosome 6"/>
</dbReference>
<dbReference type="InterPro" id="IPR056520">
    <property type="entry name" value="ARM_KDM8_N"/>
</dbReference>
<evidence type="ECO:0000313" key="3">
    <source>
        <dbReference type="Proteomes" id="UP000822688"/>
    </source>
</evidence>
<dbReference type="OrthoDB" id="1743685at2759"/>
<gene>
    <name evidence="2" type="ORF">KC19_6G107600</name>
</gene>
<evidence type="ECO:0000259" key="1">
    <source>
        <dbReference type="Pfam" id="PF24472"/>
    </source>
</evidence>
<comment type="caution">
    <text evidence="2">The sequence shown here is derived from an EMBL/GenBank/DDBJ whole genome shotgun (WGS) entry which is preliminary data.</text>
</comment>
<dbReference type="AlphaFoldDB" id="A0A8T0HH49"/>
<keyword evidence="3" id="KW-1185">Reference proteome</keyword>
<reference evidence="2 3" key="1">
    <citation type="submission" date="2020-06" db="EMBL/GenBank/DDBJ databases">
        <title>WGS assembly of Ceratodon purpureus strain R40.</title>
        <authorList>
            <person name="Carey S.B."/>
            <person name="Jenkins J."/>
            <person name="Shu S."/>
            <person name="Lovell J.T."/>
            <person name="Sreedasyam A."/>
            <person name="Maumus F."/>
            <person name="Tiley G.P."/>
            <person name="Fernandez-Pozo N."/>
            <person name="Barry K."/>
            <person name="Chen C."/>
            <person name="Wang M."/>
            <person name="Lipzen A."/>
            <person name="Daum C."/>
            <person name="Saski C.A."/>
            <person name="Payton A.C."/>
            <person name="Mcbreen J.C."/>
            <person name="Conrad R.E."/>
            <person name="Kollar L.M."/>
            <person name="Olsson S."/>
            <person name="Huttunen S."/>
            <person name="Landis J.B."/>
            <person name="Wickett N.J."/>
            <person name="Johnson M.G."/>
            <person name="Rensing S.A."/>
            <person name="Grimwood J."/>
            <person name="Schmutz J."/>
            <person name="Mcdaniel S.F."/>
        </authorList>
    </citation>
    <scope>NUCLEOTIDE SEQUENCE [LARGE SCALE GENOMIC DNA]</scope>
    <source>
        <strain evidence="2 3">R40</strain>
    </source>
</reference>
<protein>
    <recommendedName>
        <fullName evidence="1">DM8 domain-containing protein</fullName>
    </recommendedName>
</protein>
<feature type="domain" description="DM8" evidence="1">
    <location>
        <begin position="6"/>
        <end position="118"/>
    </location>
</feature>
<evidence type="ECO:0000313" key="2">
    <source>
        <dbReference type="EMBL" id="KAG0569684.1"/>
    </source>
</evidence>
<dbReference type="Pfam" id="PF24472">
    <property type="entry name" value="ARM_KDM8_N"/>
    <property type="match status" value="1"/>
</dbReference>